<evidence type="ECO:0000259" key="4">
    <source>
        <dbReference type="PROSITE" id="PS01124"/>
    </source>
</evidence>
<dbReference type="STRING" id="930152.SAMN05216565_10520"/>
<dbReference type="OrthoDB" id="192171at2"/>
<name>A0A1H0ULE9_9BACI</name>
<dbReference type="InterPro" id="IPR037923">
    <property type="entry name" value="HTH-like"/>
</dbReference>
<proteinExistence type="predicted"/>
<dbReference type="AlphaFoldDB" id="A0A1H0ULE9"/>
<keyword evidence="1" id="KW-0805">Transcription regulation</keyword>
<dbReference type="EMBL" id="FNJU01000005">
    <property type="protein sequence ID" value="SDP67162.1"/>
    <property type="molecule type" value="Genomic_DNA"/>
</dbReference>
<dbReference type="InterPro" id="IPR020449">
    <property type="entry name" value="Tscrpt_reg_AraC-type_HTH"/>
</dbReference>
<dbReference type="GO" id="GO:0043565">
    <property type="term" value="F:sequence-specific DNA binding"/>
    <property type="evidence" value="ECO:0007669"/>
    <property type="project" value="InterPro"/>
</dbReference>
<keyword evidence="2 5" id="KW-0238">DNA-binding</keyword>
<dbReference type="GO" id="GO:0003700">
    <property type="term" value="F:DNA-binding transcription factor activity"/>
    <property type="evidence" value="ECO:0007669"/>
    <property type="project" value="InterPro"/>
</dbReference>
<dbReference type="Proteomes" id="UP000199159">
    <property type="component" value="Unassembled WGS sequence"/>
</dbReference>
<keyword evidence="3" id="KW-0804">Transcription</keyword>
<sequence>MTVLHIDVPPFPVFVKMGEATLPVGKKHFKRTFSVFDLIYVVEGKMFLSEDNSNFEIGKGEYICLLPGLEHFGYKGCEVETKYFWIHFRIQEEFLIKKRKEINWGNILVSEGDFVTPSKYVFQIPRFGKVNQSNYIESIFENMLNVGVTNTPDFPLRQQIYFEELLLQLQKDVMTIPTATENVTEKTLNYIQRNYKEDIKMDDIARELHFHSDYITRCMQKTIGMSPIHYLNKYRIAQAKRLLTNTNDKVMTISKSIGIQDHTYFSKLFKKVEGVSPSEYRQFSQRES</sequence>
<dbReference type="InterPro" id="IPR003313">
    <property type="entry name" value="AraC-bd"/>
</dbReference>
<evidence type="ECO:0000256" key="3">
    <source>
        <dbReference type="ARBA" id="ARBA00023163"/>
    </source>
</evidence>
<accession>A0A1H0ULE9</accession>
<organism evidence="5 6">
    <name type="scientific">Litchfieldia salsa</name>
    <dbReference type="NCBI Taxonomy" id="930152"/>
    <lineage>
        <taxon>Bacteria</taxon>
        <taxon>Bacillati</taxon>
        <taxon>Bacillota</taxon>
        <taxon>Bacilli</taxon>
        <taxon>Bacillales</taxon>
        <taxon>Bacillaceae</taxon>
        <taxon>Litchfieldia</taxon>
    </lineage>
</organism>
<evidence type="ECO:0000256" key="1">
    <source>
        <dbReference type="ARBA" id="ARBA00023015"/>
    </source>
</evidence>
<dbReference type="InterPro" id="IPR009057">
    <property type="entry name" value="Homeodomain-like_sf"/>
</dbReference>
<reference evidence="6" key="1">
    <citation type="submission" date="2016-10" db="EMBL/GenBank/DDBJ databases">
        <authorList>
            <person name="Varghese N."/>
            <person name="Submissions S."/>
        </authorList>
    </citation>
    <scope>NUCLEOTIDE SEQUENCE [LARGE SCALE GENOMIC DNA]</scope>
    <source>
        <strain evidence="6">IBRC-M10078</strain>
    </source>
</reference>
<dbReference type="SUPFAM" id="SSF46689">
    <property type="entry name" value="Homeodomain-like"/>
    <property type="match status" value="2"/>
</dbReference>
<dbReference type="Pfam" id="PF12833">
    <property type="entry name" value="HTH_18"/>
    <property type="match status" value="1"/>
</dbReference>
<keyword evidence="6" id="KW-1185">Reference proteome</keyword>
<dbReference type="Gene3D" id="1.10.10.60">
    <property type="entry name" value="Homeodomain-like"/>
    <property type="match status" value="2"/>
</dbReference>
<dbReference type="RefSeq" id="WP_090854068.1">
    <property type="nucleotide sequence ID" value="NZ_FNJU01000005.1"/>
</dbReference>
<evidence type="ECO:0000313" key="5">
    <source>
        <dbReference type="EMBL" id="SDP67162.1"/>
    </source>
</evidence>
<dbReference type="Pfam" id="PF02311">
    <property type="entry name" value="AraC_binding"/>
    <property type="match status" value="1"/>
</dbReference>
<dbReference type="PROSITE" id="PS01124">
    <property type="entry name" value="HTH_ARAC_FAMILY_2"/>
    <property type="match status" value="1"/>
</dbReference>
<dbReference type="SUPFAM" id="SSF51215">
    <property type="entry name" value="Regulatory protein AraC"/>
    <property type="match status" value="1"/>
</dbReference>
<evidence type="ECO:0000313" key="6">
    <source>
        <dbReference type="Proteomes" id="UP000199159"/>
    </source>
</evidence>
<feature type="domain" description="HTH araC/xylS-type" evidence="4">
    <location>
        <begin position="185"/>
        <end position="283"/>
    </location>
</feature>
<protein>
    <submittedName>
        <fullName evidence="5">AraC-type DNA-binding protein</fullName>
    </submittedName>
</protein>
<dbReference type="SMART" id="SM00342">
    <property type="entry name" value="HTH_ARAC"/>
    <property type="match status" value="1"/>
</dbReference>
<gene>
    <name evidence="5" type="ORF">SAMN05216565_10520</name>
</gene>
<dbReference type="PRINTS" id="PR00032">
    <property type="entry name" value="HTHARAC"/>
</dbReference>
<dbReference type="PANTHER" id="PTHR43280">
    <property type="entry name" value="ARAC-FAMILY TRANSCRIPTIONAL REGULATOR"/>
    <property type="match status" value="1"/>
</dbReference>
<dbReference type="PANTHER" id="PTHR43280:SF30">
    <property type="entry name" value="MMSAB OPERON REGULATORY PROTEIN"/>
    <property type="match status" value="1"/>
</dbReference>
<dbReference type="InterPro" id="IPR018060">
    <property type="entry name" value="HTH_AraC"/>
</dbReference>
<evidence type="ECO:0000256" key="2">
    <source>
        <dbReference type="ARBA" id="ARBA00023125"/>
    </source>
</evidence>